<dbReference type="SUPFAM" id="SSF101874">
    <property type="entry name" value="YceI-like"/>
    <property type="match status" value="1"/>
</dbReference>
<dbReference type="PROSITE" id="PS51123">
    <property type="entry name" value="OMPA_2"/>
    <property type="match status" value="1"/>
</dbReference>
<sequence length="359" mass="39327">MNLLKRLQEKAAHNLFLVVLALIALGQVAQAQQNPFSGGWTLQPEMSNLTFQSVKKQTVVESSSFATLEGEISPSGATEVRVLLDSVDTKIDLRNVRMRFLFFETFKFPTAKITTQIDASALADLEQVRRKTVPVTYTMDLHGVTKDYEAEVFVTLLTPDLVSVASRTPVSVSVADFNLMEGLNKLQEAANVDIIPSATVSFDFIFARNSTTAAATPQPTATATPASVALEAEGDFDREACKGRFEILSRTGNIYFASGSSRHDPKSEPLLNSLADIIRRCPNMVIEVGGHTDSVGSDASNQRLSDARATTVREYLISRDLTPDVLVSKGYGESSPIASNDTREGRWKNRRIEFKVISN</sequence>
<protein>
    <submittedName>
        <fullName evidence="7">OmpA family protein</fullName>
    </submittedName>
</protein>
<keyword evidence="5" id="KW-0732">Signal</keyword>
<dbReference type="PRINTS" id="PR01021">
    <property type="entry name" value="OMPADOMAIN"/>
</dbReference>
<dbReference type="Proteomes" id="UP001556098">
    <property type="component" value="Unassembled WGS sequence"/>
</dbReference>
<evidence type="ECO:0000256" key="5">
    <source>
        <dbReference type="SAM" id="SignalP"/>
    </source>
</evidence>
<proteinExistence type="predicted"/>
<feature type="signal peptide" evidence="5">
    <location>
        <begin position="1"/>
        <end position="31"/>
    </location>
</feature>
<dbReference type="Pfam" id="PF04264">
    <property type="entry name" value="YceI"/>
    <property type="match status" value="1"/>
</dbReference>
<comment type="caution">
    <text evidence="7">The sequence shown here is derived from an EMBL/GenBank/DDBJ whole genome shotgun (WGS) entry which is preliminary data.</text>
</comment>
<dbReference type="InterPro" id="IPR006664">
    <property type="entry name" value="OMP_bac"/>
</dbReference>
<dbReference type="CDD" id="cd07185">
    <property type="entry name" value="OmpA_C-like"/>
    <property type="match status" value="1"/>
</dbReference>
<dbReference type="PANTHER" id="PTHR30329:SF21">
    <property type="entry name" value="LIPOPROTEIN YIAD-RELATED"/>
    <property type="match status" value="1"/>
</dbReference>
<keyword evidence="8" id="KW-1185">Reference proteome</keyword>
<dbReference type="InterPro" id="IPR050330">
    <property type="entry name" value="Bact_OuterMem_StrucFunc"/>
</dbReference>
<reference evidence="7 8" key="1">
    <citation type="submission" date="2024-07" db="EMBL/GenBank/DDBJ databases">
        <title>Marimonas sp.nov., isolated from tidal-flat sediment.</title>
        <authorList>
            <person name="Jayan J.N."/>
            <person name="Lee S.S."/>
        </authorList>
    </citation>
    <scope>NUCLEOTIDE SEQUENCE [LARGE SCALE GENOMIC DNA]</scope>
    <source>
        <strain evidence="7 8">MJW-29</strain>
    </source>
</reference>
<evidence type="ECO:0000256" key="2">
    <source>
        <dbReference type="ARBA" id="ARBA00023136"/>
    </source>
</evidence>
<feature type="domain" description="OmpA-like" evidence="6">
    <location>
        <begin position="243"/>
        <end position="359"/>
    </location>
</feature>
<feature type="chain" id="PRO_5046514918" evidence="5">
    <location>
        <begin position="32"/>
        <end position="359"/>
    </location>
</feature>
<dbReference type="InterPro" id="IPR036761">
    <property type="entry name" value="TTHA0802/YceI-like_sf"/>
</dbReference>
<evidence type="ECO:0000256" key="3">
    <source>
        <dbReference type="ARBA" id="ARBA00023237"/>
    </source>
</evidence>
<dbReference type="InterPro" id="IPR007372">
    <property type="entry name" value="Lipid/polyisoprenoid-bd_YceI"/>
</dbReference>
<dbReference type="SUPFAM" id="SSF103088">
    <property type="entry name" value="OmpA-like"/>
    <property type="match status" value="1"/>
</dbReference>
<dbReference type="InterPro" id="IPR036737">
    <property type="entry name" value="OmpA-like_sf"/>
</dbReference>
<evidence type="ECO:0000313" key="7">
    <source>
        <dbReference type="EMBL" id="MEW9921331.1"/>
    </source>
</evidence>
<keyword evidence="2 4" id="KW-0472">Membrane</keyword>
<dbReference type="SMART" id="SM00867">
    <property type="entry name" value="YceI"/>
    <property type="match status" value="1"/>
</dbReference>
<dbReference type="Gene3D" id="3.30.1330.60">
    <property type="entry name" value="OmpA-like domain"/>
    <property type="match status" value="1"/>
</dbReference>
<gene>
    <name evidence="7" type="ORF">AB2B41_17100</name>
</gene>
<dbReference type="Gene3D" id="2.40.128.110">
    <property type="entry name" value="Lipid/polyisoprenoid-binding, YceI-like"/>
    <property type="match status" value="1"/>
</dbReference>
<dbReference type="InterPro" id="IPR006665">
    <property type="entry name" value="OmpA-like"/>
</dbReference>
<accession>A0ABV3RRN7</accession>
<evidence type="ECO:0000256" key="1">
    <source>
        <dbReference type="ARBA" id="ARBA00004442"/>
    </source>
</evidence>
<organism evidence="7 8">
    <name type="scientific">Sulfitobacter sediminis</name>
    <dbReference type="NCBI Taxonomy" id="3234186"/>
    <lineage>
        <taxon>Bacteria</taxon>
        <taxon>Pseudomonadati</taxon>
        <taxon>Pseudomonadota</taxon>
        <taxon>Alphaproteobacteria</taxon>
        <taxon>Rhodobacterales</taxon>
        <taxon>Roseobacteraceae</taxon>
        <taxon>Sulfitobacter</taxon>
    </lineage>
</organism>
<dbReference type="Pfam" id="PF00691">
    <property type="entry name" value="OmpA"/>
    <property type="match status" value="1"/>
</dbReference>
<name>A0ABV3RRN7_9RHOB</name>
<dbReference type="RefSeq" id="WP_367879031.1">
    <property type="nucleotide sequence ID" value="NZ_JBFNXX010000014.1"/>
</dbReference>
<comment type="subcellular location">
    <subcellularLocation>
        <location evidence="1">Cell outer membrane</location>
    </subcellularLocation>
</comment>
<dbReference type="PANTHER" id="PTHR30329">
    <property type="entry name" value="STATOR ELEMENT OF FLAGELLAR MOTOR COMPLEX"/>
    <property type="match status" value="1"/>
</dbReference>
<keyword evidence="3" id="KW-0998">Cell outer membrane</keyword>
<evidence type="ECO:0000256" key="4">
    <source>
        <dbReference type="PROSITE-ProRule" id="PRU00473"/>
    </source>
</evidence>
<evidence type="ECO:0000259" key="6">
    <source>
        <dbReference type="PROSITE" id="PS51123"/>
    </source>
</evidence>
<dbReference type="EMBL" id="JBFNXX010000014">
    <property type="protein sequence ID" value="MEW9921331.1"/>
    <property type="molecule type" value="Genomic_DNA"/>
</dbReference>
<evidence type="ECO:0000313" key="8">
    <source>
        <dbReference type="Proteomes" id="UP001556098"/>
    </source>
</evidence>